<feature type="domain" description="Response regulatory" evidence="4">
    <location>
        <begin position="5"/>
        <end position="122"/>
    </location>
</feature>
<protein>
    <submittedName>
        <fullName evidence="5">Phosphate regulon transcriptional regulatory protein PhoB</fullName>
    </submittedName>
</protein>
<reference evidence="5 6" key="1">
    <citation type="submission" date="2019-08" db="EMBL/GenBank/DDBJ databases">
        <title>Deep-cultivation of Planctomycetes and their phenomic and genomic characterization uncovers novel biology.</title>
        <authorList>
            <person name="Wiegand S."/>
            <person name="Jogler M."/>
            <person name="Boedeker C."/>
            <person name="Pinto D."/>
            <person name="Vollmers J."/>
            <person name="Rivas-Marin E."/>
            <person name="Kohn T."/>
            <person name="Peeters S.H."/>
            <person name="Heuer A."/>
            <person name="Rast P."/>
            <person name="Oberbeckmann S."/>
            <person name="Bunk B."/>
            <person name="Jeske O."/>
            <person name="Meyerdierks A."/>
            <person name="Storesund J.E."/>
            <person name="Kallscheuer N."/>
            <person name="Luecker S."/>
            <person name="Lage O.M."/>
            <person name="Pohl T."/>
            <person name="Merkel B.J."/>
            <person name="Hornburger P."/>
            <person name="Mueller R.-W."/>
            <person name="Bruemmer F."/>
            <person name="Labrenz M."/>
            <person name="Spormann A.M."/>
            <person name="Op den Camp H."/>
            <person name="Overmann J."/>
            <person name="Amann R."/>
            <person name="Jetten M.S.M."/>
            <person name="Mascher T."/>
            <person name="Medema M.H."/>
            <person name="Devos D.P."/>
            <person name="Kaster A.-K."/>
            <person name="Ovreas L."/>
            <person name="Rohde M."/>
            <person name="Galperin M.Y."/>
            <person name="Jogler C."/>
        </authorList>
    </citation>
    <scope>NUCLEOTIDE SEQUENCE [LARGE SCALE GENOMIC DNA]</scope>
    <source>
        <strain evidence="5 6">OJF2</strain>
    </source>
</reference>
<dbReference type="GO" id="GO:0000160">
    <property type="term" value="P:phosphorelay signal transduction system"/>
    <property type="evidence" value="ECO:0007669"/>
    <property type="project" value="UniProtKB-KW"/>
</dbReference>
<accession>A0A5B9VYX8</accession>
<sequence length="150" mass="16703">MAARRILLIEDSSTMRRMLDMMLKREGFEVRTAVDGEDGLAKAREEPLPELILTDHEMPGLDGSGVCREVKKDGVLKAIPIIIMTTLGEVEKEAAAREAGADDYIQKPKSPDEVKEMVERIHKALEAADLVASVAERNRQLEAKHKKLID</sequence>
<organism evidence="5 6">
    <name type="scientific">Aquisphaera giovannonii</name>
    <dbReference type="NCBI Taxonomy" id="406548"/>
    <lineage>
        <taxon>Bacteria</taxon>
        <taxon>Pseudomonadati</taxon>
        <taxon>Planctomycetota</taxon>
        <taxon>Planctomycetia</taxon>
        <taxon>Isosphaerales</taxon>
        <taxon>Isosphaeraceae</taxon>
        <taxon>Aquisphaera</taxon>
    </lineage>
</organism>
<dbReference type="Proteomes" id="UP000324233">
    <property type="component" value="Chromosome"/>
</dbReference>
<dbReference type="AlphaFoldDB" id="A0A5B9VYX8"/>
<evidence type="ECO:0000313" key="6">
    <source>
        <dbReference type="Proteomes" id="UP000324233"/>
    </source>
</evidence>
<keyword evidence="2" id="KW-0902">Two-component regulatory system</keyword>
<feature type="modified residue" description="4-aspartylphosphate" evidence="3">
    <location>
        <position position="55"/>
    </location>
</feature>
<evidence type="ECO:0000313" key="5">
    <source>
        <dbReference type="EMBL" id="QEH33151.1"/>
    </source>
</evidence>
<evidence type="ECO:0000256" key="1">
    <source>
        <dbReference type="ARBA" id="ARBA00022553"/>
    </source>
</evidence>
<evidence type="ECO:0000256" key="2">
    <source>
        <dbReference type="ARBA" id="ARBA00023012"/>
    </source>
</evidence>
<dbReference type="InterPro" id="IPR011006">
    <property type="entry name" value="CheY-like_superfamily"/>
</dbReference>
<keyword evidence="1 3" id="KW-0597">Phosphoprotein</keyword>
<dbReference type="Gene3D" id="3.40.50.2300">
    <property type="match status" value="1"/>
</dbReference>
<keyword evidence="6" id="KW-1185">Reference proteome</keyword>
<name>A0A5B9VYX8_9BACT</name>
<dbReference type="PANTHER" id="PTHR44591:SF14">
    <property type="entry name" value="PROTEIN PILG"/>
    <property type="match status" value="1"/>
</dbReference>
<dbReference type="RefSeq" id="WP_148592837.1">
    <property type="nucleotide sequence ID" value="NZ_CP042997.1"/>
</dbReference>
<proteinExistence type="predicted"/>
<dbReference type="EMBL" id="CP042997">
    <property type="protein sequence ID" value="QEH33151.1"/>
    <property type="molecule type" value="Genomic_DNA"/>
</dbReference>
<dbReference type="PROSITE" id="PS50110">
    <property type="entry name" value="RESPONSE_REGULATORY"/>
    <property type="match status" value="1"/>
</dbReference>
<evidence type="ECO:0000256" key="3">
    <source>
        <dbReference type="PROSITE-ProRule" id="PRU00169"/>
    </source>
</evidence>
<gene>
    <name evidence="5" type="primary">phoB_1</name>
    <name evidence="5" type="ORF">OJF2_16480</name>
</gene>
<dbReference type="InterPro" id="IPR001789">
    <property type="entry name" value="Sig_transdc_resp-reg_receiver"/>
</dbReference>
<dbReference type="Pfam" id="PF00072">
    <property type="entry name" value="Response_reg"/>
    <property type="match status" value="1"/>
</dbReference>
<dbReference type="SMART" id="SM00448">
    <property type="entry name" value="REC"/>
    <property type="match status" value="1"/>
</dbReference>
<dbReference type="SUPFAM" id="SSF52172">
    <property type="entry name" value="CheY-like"/>
    <property type="match status" value="1"/>
</dbReference>
<evidence type="ECO:0000259" key="4">
    <source>
        <dbReference type="PROSITE" id="PS50110"/>
    </source>
</evidence>
<dbReference type="PANTHER" id="PTHR44591">
    <property type="entry name" value="STRESS RESPONSE REGULATOR PROTEIN 1"/>
    <property type="match status" value="1"/>
</dbReference>
<dbReference type="KEGG" id="agv:OJF2_16480"/>
<dbReference type="InterPro" id="IPR050595">
    <property type="entry name" value="Bact_response_regulator"/>
</dbReference>
<dbReference type="OrthoDB" id="272828at2"/>